<keyword evidence="17" id="KW-1185">Reference proteome</keyword>
<dbReference type="PRINTS" id="PR00119">
    <property type="entry name" value="CATATPASE"/>
</dbReference>
<dbReference type="SUPFAM" id="SSF56784">
    <property type="entry name" value="HAD-like"/>
    <property type="match status" value="1"/>
</dbReference>
<comment type="catalytic activity">
    <reaction evidence="13">
        <text>Cu(+)(in) + ATP + H2O = Cu(+)(out) + ADP + phosphate + H(+)</text>
        <dbReference type="Rhea" id="RHEA:25792"/>
        <dbReference type="ChEBI" id="CHEBI:15377"/>
        <dbReference type="ChEBI" id="CHEBI:15378"/>
        <dbReference type="ChEBI" id="CHEBI:30616"/>
        <dbReference type="ChEBI" id="CHEBI:43474"/>
        <dbReference type="ChEBI" id="CHEBI:49552"/>
        <dbReference type="ChEBI" id="CHEBI:456216"/>
        <dbReference type="EC" id="7.2.2.8"/>
    </reaction>
</comment>
<dbReference type="PROSITE" id="PS00154">
    <property type="entry name" value="ATPASE_E1_E2"/>
    <property type="match status" value="1"/>
</dbReference>
<keyword evidence="4 14" id="KW-0812">Transmembrane</keyword>
<dbReference type="InterPro" id="IPR023298">
    <property type="entry name" value="ATPase_P-typ_TM_dom_sf"/>
</dbReference>
<feature type="transmembrane region" description="Helical" evidence="14">
    <location>
        <begin position="204"/>
        <end position="220"/>
    </location>
</feature>
<dbReference type="InterPro" id="IPR036163">
    <property type="entry name" value="HMA_dom_sf"/>
</dbReference>
<dbReference type="InterPro" id="IPR059000">
    <property type="entry name" value="ATPase_P-type_domA"/>
</dbReference>
<feature type="transmembrane region" description="Helical" evidence="14">
    <location>
        <begin position="794"/>
        <end position="814"/>
    </location>
</feature>
<protein>
    <recommendedName>
        <fullName evidence="3">P-type Cu(+) transporter</fullName>
        <ecNumber evidence="3">7.2.2.8</ecNumber>
    </recommendedName>
</protein>
<dbReference type="Gene3D" id="2.70.150.10">
    <property type="entry name" value="Calcium-transporting ATPase, cytoplasmic transduction domain A"/>
    <property type="match status" value="1"/>
</dbReference>
<feature type="domain" description="HMA" evidence="15">
    <location>
        <begin position="68"/>
        <end position="133"/>
    </location>
</feature>
<feature type="transmembrane region" description="Helical" evidence="14">
    <location>
        <begin position="268"/>
        <end position="287"/>
    </location>
</feature>
<dbReference type="SUPFAM" id="SSF81665">
    <property type="entry name" value="Calcium ATPase, transmembrane domain M"/>
    <property type="match status" value="1"/>
</dbReference>
<dbReference type="GO" id="GO:0016887">
    <property type="term" value="F:ATP hydrolysis activity"/>
    <property type="evidence" value="ECO:0007669"/>
    <property type="project" value="InterPro"/>
</dbReference>
<dbReference type="InterPro" id="IPR027256">
    <property type="entry name" value="P-typ_ATPase_IB"/>
</dbReference>
<dbReference type="Gene3D" id="3.40.1110.10">
    <property type="entry name" value="Calcium-transporting ATPase, cytoplasmic domain N"/>
    <property type="match status" value="1"/>
</dbReference>
<dbReference type="PANTHER" id="PTHR43520">
    <property type="entry name" value="ATP7, ISOFORM B"/>
    <property type="match status" value="1"/>
</dbReference>
<dbReference type="InterPro" id="IPR008250">
    <property type="entry name" value="ATPase_P-typ_transduc_dom_A_sf"/>
</dbReference>
<name>K8ZKK5_9ENTE</name>
<dbReference type="Pfam" id="PF00403">
    <property type="entry name" value="HMA"/>
    <property type="match status" value="1"/>
</dbReference>
<keyword evidence="5 14" id="KW-0479">Metal-binding</keyword>
<keyword evidence="8 14" id="KW-0067">ATP-binding</keyword>
<dbReference type="InterPro" id="IPR023299">
    <property type="entry name" value="ATPase_P-typ_cyto_dom_N"/>
</dbReference>
<dbReference type="CDD" id="cd00371">
    <property type="entry name" value="HMA"/>
    <property type="match status" value="1"/>
</dbReference>
<accession>K8ZKK5</accession>
<dbReference type="GO" id="GO:0043682">
    <property type="term" value="F:P-type divalent copper transporter activity"/>
    <property type="evidence" value="ECO:0007669"/>
    <property type="project" value="TreeGrafter"/>
</dbReference>
<dbReference type="GO" id="GO:0140581">
    <property type="term" value="F:P-type monovalent copper transporter activity"/>
    <property type="evidence" value="ECO:0007669"/>
    <property type="project" value="UniProtKB-EC"/>
</dbReference>
<dbReference type="Proteomes" id="UP000016057">
    <property type="component" value="Unassembled WGS sequence"/>
</dbReference>
<comment type="similarity">
    <text evidence="2 14">Belongs to the cation transport ATPase (P-type) (TC 3.A.3) family. Type IB subfamily.</text>
</comment>
<dbReference type="PANTHER" id="PTHR43520:SF8">
    <property type="entry name" value="P-TYPE CU(+) TRANSPORTER"/>
    <property type="match status" value="1"/>
</dbReference>
<dbReference type="Pfam" id="PF00702">
    <property type="entry name" value="Hydrolase"/>
    <property type="match status" value="1"/>
</dbReference>
<evidence type="ECO:0000256" key="14">
    <source>
        <dbReference type="RuleBase" id="RU362081"/>
    </source>
</evidence>
<dbReference type="RefSeq" id="WP_009491793.1">
    <property type="nucleotide sequence ID" value="NZ_AMYT01000021.1"/>
</dbReference>
<keyword evidence="7" id="KW-0187">Copper transport</keyword>
<evidence type="ECO:0000256" key="5">
    <source>
        <dbReference type="ARBA" id="ARBA00022723"/>
    </source>
</evidence>
<evidence type="ECO:0000313" key="16">
    <source>
        <dbReference type="EMBL" id="EKU27098.1"/>
    </source>
</evidence>
<feature type="transmembrane region" description="Helical" evidence="14">
    <location>
        <begin position="241"/>
        <end position="262"/>
    </location>
</feature>
<dbReference type="Gene3D" id="3.30.70.100">
    <property type="match status" value="1"/>
</dbReference>
<dbReference type="eggNOG" id="COG2217">
    <property type="taxonomic scope" value="Bacteria"/>
</dbReference>
<evidence type="ECO:0000256" key="1">
    <source>
        <dbReference type="ARBA" id="ARBA00004127"/>
    </source>
</evidence>
<sequence>MKELVFYLPTLPKEEDWLEQVKHLSAIARAEYQAENQLLTIKYDPTSATKDEVVSHIQKLVPQLMEQKIEDYAVEEISCASCALTIETGLNKIEGIHEVIINPVTQKVRVFSDASVTKEEVEEKLSSLGYPVVKKEVPVTKEESPNSKKKEDTSHCATTSKAKKSSFHLVTMGILAAISFYISMAPMLHLPIFSVLDLTTHPEITSVVLLLLSLPVLYFARKIYNVGFTALFHFSPNMETLIALGTSISWVYSVYETVQIFLHHSYHGLYYDSVALILTFVLIGHTIEHRTTDSAKDTLKDVSSMIPKVVHKIMDNHTYEDLPADQLQVGDEIQVRSGETIPFDGVILEGTSDVQESMLNGESLPKTKTVGDKVYAGTISTVGTINVKIEKATNDNMLYQISNLVEKAQQDKLPIHKLVDKISKVFVPLVMILAVVTFLFWKFYAKDSIDFSLNMLVSVLIIACPCALGLATPISTMISMKNLAQKGILLKKSSLLEEISHIDTVVFDKTGTLTTGTLAVEDVILMDEKEDQGNFLAMVGSVEQSSEHPIAKAIVEEVKKEQLSFVGTKDMNTYPGLGTAATIDGAVISIGNQALMKEKGVEIPQAALQKVEVFENEGKTVIYCAKDATFLGMITLSDTLRSESKKVVQALQAMDKKVVILTGDNERNAKAIAQKLGVTEVIANVLPQNKQNEIQKLMNAGRKVIMVGDGINDAPSIATATIGISMNSGTNLAIDASDIILINDALTSIPELFFIGKKTLSNIKENLFWALVYNVISIPLAMGIPYFFGGPLVNPVISSIAMSASSIIIVLNALRLKHLHFKD</sequence>
<dbReference type="PRINTS" id="PR00943">
    <property type="entry name" value="CUATPASE"/>
</dbReference>
<keyword evidence="11" id="KW-0186">Copper</keyword>
<evidence type="ECO:0000256" key="7">
    <source>
        <dbReference type="ARBA" id="ARBA00022796"/>
    </source>
</evidence>
<dbReference type="InterPro" id="IPR018303">
    <property type="entry name" value="ATPase_P-typ_P_site"/>
</dbReference>
<dbReference type="SFLD" id="SFLDG00002">
    <property type="entry name" value="C1.7:_P-type_atpase_like"/>
    <property type="match status" value="1"/>
</dbReference>
<dbReference type="STRING" id="1234409.C683_1094"/>
<gene>
    <name evidence="16" type="ORF">C683_1094</name>
</gene>
<dbReference type="InterPro" id="IPR036412">
    <property type="entry name" value="HAD-like_sf"/>
</dbReference>
<evidence type="ECO:0000256" key="2">
    <source>
        <dbReference type="ARBA" id="ARBA00006024"/>
    </source>
</evidence>
<feature type="transmembrane region" description="Helical" evidence="14">
    <location>
        <begin position="169"/>
        <end position="192"/>
    </location>
</feature>
<keyword evidence="12 14" id="KW-0472">Membrane</keyword>
<dbReference type="SFLD" id="SFLDF00027">
    <property type="entry name" value="p-type_atpase"/>
    <property type="match status" value="1"/>
</dbReference>
<keyword evidence="10 14" id="KW-1133">Transmembrane helix</keyword>
<keyword evidence="16" id="KW-0378">Hydrolase</keyword>
<evidence type="ECO:0000256" key="10">
    <source>
        <dbReference type="ARBA" id="ARBA00022989"/>
    </source>
</evidence>
<keyword evidence="9" id="KW-1278">Translocase</keyword>
<dbReference type="OrthoDB" id="9813266at2"/>
<dbReference type="PROSITE" id="PS50846">
    <property type="entry name" value="HMA_2"/>
    <property type="match status" value="1"/>
</dbReference>
<evidence type="ECO:0000256" key="4">
    <source>
        <dbReference type="ARBA" id="ARBA00022692"/>
    </source>
</evidence>
<reference evidence="16 17" key="1">
    <citation type="journal article" date="2013" name="Genome Announc.">
        <title>Draft Genome Sequence of Catellicoccus marimammalium, a Novel Species Commonly Found in Gull Feces.</title>
        <authorList>
            <person name="Weigand M.R."/>
            <person name="Ryu H."/>
            <person name="Bozcek L."/>
            <person name="Konstantinidis K.T."/>
            <person name="Santo Domingo J.W."/>
        </authorList>
    </citation>
    <scope>NUCLEOTIDE SEQUENCE [LARGE SCALE GENOMIC DNA]</scope>
    <source>
        <strain evidence="16 17">M35/04/3</strain>
    </source>
</reference>
<dbReference type="InterPro" id="IPR044492">
    <property type="entry name" value="P_typ_ATPase_HD_dom"/>
</dbReference>
<dbReference type="EMBL" id="AMYT01000021">
    <property type="protein sequence ID" value="EKU27098.1"/>
    <property type="molecule type" value="Genomic_DNA"/>
</dbReference>
<dbReference type="SFLD" id="SFLDS00003">
    <property type="entry name" value="Haloacid_Dehalogenase"/>
    <property type="match status" value="1"/>
</dbReference>
<keyword evidence="6 14" id="KW-0547">Nucleotide-binding</keyword>
<feature type="transmembrane region" description="Helical" evidence="14">
    <location>
        <begin position="425"/>
        <end position="445"/>
    </location>
</feature>
<dbReference type="SUPFAM" id="SSF55008">
    <property type="entry name" value="HMA, heavy metal-associated domain"/>
    <property type="match status" value="1"/>
</dbReference>
<comment type="caution">
    <text evidence="16">The sequence shown here is derived from an EMBL/GenBank/DDBJ whole genome shotgun (WGS) entry which is preliminary data.</text>
</comment>
<evidence type="ECO:0000256" key="6">
    <source>
        <dbReference type="ARBA" id="ARBA00022741"/>
    </source>
</evidence>
<dbReference type="GO" id="GO:0055070">
    <property type="term" value="P:copper ion homeostasis"/>
    <property type="evidence" value="ECO:0007669"/>
    <property type="project" value="TreeGrafter"/>
</dbReference>
<dbReference type="GO" id="GO:0005524">
    <property type="term" value="F:ATP binding"/>
    <property type="evidence" value="ECO:0007669"/>
    <property type="project" value="UniProtKB-UniRule"/>
</dbReference>
<comment type="subcellular location">
    <subcellularLocation>
        <location evidence="14">Cell membrane</location>
    </subcellularLocation>
    <subcellularLocation>
        <location evidence="1">Endomembrane system</location>
        <topology evidence="1">Multi-pass membrane protein</topology>
    </subcellularLocation>
</comment>
<dbReference type="InterPro" id="IPR006121">
    <property type="entry name" value="HMA_dom"/>
</dbReference>
<evidence type="ECO:0000256" key="12">
    <source>
        <dbReference type="ARBA" id="ARBA00023136"/>
    </source>
</evidence>
<evidence type="ECO:0000256" key="3">
    <source>
        <dbReference type="ARBA" id="ARBA00012517"/>
    </source>
</evidence>
<keyword evidence="14" id="KW-1003">Cell membrane</keyword>
<dbReference type="InterPro" id="IPR001757">
    <property type="entry name" value="P_typ_ATPase"/>
</dbReference>
<evidence type="ECO:0000256" key="11">
    <source>
        <dbReference type="ARBA" id="ARBA00023008"/>
    </source>
</evidence>
<feature type="transmembrane region" description="Helical" evidence="14">
    <location>
        <begin position="451"/>
        <end position="471"/>
    </location>
</feature>
<dbReference type="InterPro" id="IPR023214">
    <property type="entry name" value="HAD_sf"/>
</dbReference>
<dbReference type="EC" id="7.2.2.8" evidence="3"/>
<dbReference type="GO" id="GO:0012505">
    <property type="term" value="C:endomembrane system"/>
    <property type="evidence" value="ECO:0007669"/>
    <property type="project" value="UniProtKB-SubCell"/>
</dbReference>
<organism evidence="16 17">
    <name type="scientific">Catellicoccus marimammalium M35/04/3</name>
    <dbReference type="NCBI Taxonomy" id="1234409"/>
    <lineage>
        <taxon>Bacteria</taxon>
        <taxon>Bacillati</taxon>
        <taxon>Bacillota</taxon>
        <taxon>Bacilli</taxon>
        <taxon>Lactobacillales</taxon>
        <taxon>Enterococcaceae</taxon>
        <taxon>Catellicoccus</taxon>
    </lineage>
</organism>
<keyword evidence="7" id="KW-0813">Transport</keyword>
<dbReference type="NCBIfam" id="TIGR01511">
    <property type="entry name" value="ATPase-IB1_Cu"/>
    <property type="match status" value="1"/>
</dbReference>
<dbReference type="NCBIfam" id="TIGR01494">
    <property type="entry name" value="ATPase_P-type"/>
    <property type="match status" value="1"/>
</dbReference>
<feature type="transmembrane region" description="Helical" evidence="14">
    <location>
        <begin position="767"/>
        <end position="788"/>
    </location>
</feature>
<keyword evidence="7" id="KW-0406">Ion transport</keyword>
<dbReference type="PATRIC" id="fig|1234409.3.peg.1046"/>
<dbReference type="GO" id="GO:0005507">
    <property type="term" value="F:copper ion binding"/>
    <property type="evidence" value="ECO:0007669"/>
    <property type="project" value="TreeGrafter"/>
</dbReference>
<proteinExistence type="inferred from homology"/>
<dbReference type="NCBIfam" id="TIGR01525">
    <property type="entry name" value="ATPase-IB_hvy"/>
    <property type="match status" value="1"/>
</dbReference>
<dbReference type="Gene3D" id="3.40.50.1000">
    <property type="entry name" value="HAD superfamily/HAD-like"/>
    <property type="match status" value="1"/>
</dbReference>
<evidence type="ECO:0000256" key="8">
    <source>
        <dbReference type="ARBA" id="ARBA00022840"/>
    </source>
</evidence>
<evidence type="ECO:0000256" key="13">
    <source>
        <dbReference type="ARBA" id="ARBA00049289"/>
    </source>
</evidence>
<dbReference type="SUPFAM" id="SSF81653">
    <property type="entry name" value="Calcium ATPase, transduction domain A"/>
    <property type="match status" value="1"/>
</dbReference>
<evidence type="ECO:0000313" key="17">
    <source>
        <dbReference type="Proteomes" id="UP000016057"/>
    </source>
</evidence>
<evidence type="ECO:0000259" key="15">
    <source>
        <dbReference type="PROSITE" id="PS50846"/>
    </source>
</evidence>
<dbReference type="AlphaFoldDB" id="K8ZKK5"/>
<dbReference type="Pfam" id="PF00122">
    <property type="entry name" value="E1-E2_ATPase"/>
    <property type="match status" value="1"/>
</dbReference>
<evidence type="ECO:0000256" key="9">
    <source>
        <dbReference type="ARBA" id="ARBA00022967"/>
    </source>
</evidence>
<dbReference type="GO" id="GO:0005886">
    <property type="term" value="C:plasma membrane"/>
    <property type="evidence" value="ECO:0007669"/>
    <property type="project" value="UniProtKB-SubCell"/>
</dbReference>